<organism evidence="2 3">
    <name type="scientific">Sphingomonas aracearum</name>
    <dbReference type="NCBI Taxonomy" id="2283317"/>
    <lineage>
        <taxon>Bacteria</taxon>
        <taxon>Pseudomonadati</taxon>
        <taxon>Pseudomonadota</taxon>
        <taxon>Alphaproteobacteria</taxon>
        <taxon>Sphingomonadales</taxon>
        <taxon>Sphingomonadaceae</taxon>
        <taxon>Sphingomonas</taxon>
    </lineage>
</organism>
<gene>
    <name evidence="2" type="ORF">DVW87_14910</name>
</gene>
<dbReference type="EMBL" id="QQNB01000003">
    <property type="protein sequence ID" value="RDE04856.1"/>
    <property type="molecule type" value="Genomic_DNA"/>
</dbReference>
<reference evidence="2 3" key="1">
    <citation type="submission" date="2018-07" db="EMBL/GenBank/DDBJ databases">
        <title>a novel species of Sphingomonas isolated from the rhizosphere soil of Araceae plant.</title>
        <authorList>
            <person name="Zhiyong W."/>
            <person name="Qinglan Z."/>
            <person name="Zhiwei F."/>
            <person name="Ding X."/>
            <person name="Gejiao W."/>
            <person name="Shixue Z."/>
        </authorList>
    </citation>
    <scope>NUCLEOTIDE SEQUENCE [LARGE SCALE GENOMIC DNA]</scope>
    <source>
        <strain evidence="2 3">WZY 27</strain>
    </source>
</reference>
<name>A0A369VR47_9SPHN</name>
<dbReference type="Proteomes" id="UP000253918">
    <property type="component" value="Unassembled WGS sequence"/>
</dbReference>
<protein>
    <submittedName>
        <fullName evidence="2">Uncharacterized protein</fullName>
    </submittedName>
</protein>
<proteinExistence type="predicted"/>
<evidence type="ECO:0000256" key="1">
    <source>
        <dbReference type="SAM" id="SignalP"/>
    </source>
</evidence>
<keyword evidence="3" id="KW-1185">Reference proteome</keyword>
<keyword evidence="1" id="KW-0732">Signal</keyword>
<evidence type="ECO:0000313" key="2">
    <source>
        <dbReference type="EMBL" id="RDE04856.1"/>
    </source>
</evidence>
<feature type="signal peptide" evidence="1">
    <location>
        <begin position="1"/>
        <end position="23"/>
    </location>
</feature>
<dbReference type="AlphaFoldDB" id="A0A369VR47"/>
<dbReference type="RefSeq" id="WP_114688594.1">
    <property type="nucleotide sequence ID" value="NZ_QQNB01000003.1"/>
</dbReference>
<comment type="caution">
    <text evidence="2">The sequence shown here is derived from an EMBL/GenBank/DDBJ whole genome shotgun (WGS) entry which is preliminary data.</text>
</comment>
<evidence type="ECO:0000313" key="3">
    <source>
        <dbReference type="Proteomes" id="UP000253918"/>
    </source>
</evidence>
<feature type="chain" id="PRO_5016630490" evidence="1">
    <location>
        <begin position="24"/>
        <end position="134"/>
    </location>
</feature>
<sequence>MRLRPARLAAILALAPAPLCAQATPPPIRLVAPAEGALASFALPQVPRARVDVLAVSTARHLSTALFRVSIGSKQLYERLEIDCGRRQWRWVGDGTSVAEALRYRDDMGFGPAHTSDIKHPYVQYVCNEGVIPL</sequence>
<accession>A0A369VR47</accession>